<keyword evidence="1" id="KW-0732">Signal</keyword>
<evidence type="ECO:0000313" key="2">
    <source>
        <dbReference type="EMBL" id="KAL3886076.1"/>
    </source>
</evidence>
<evidence type="ECO:0000256" key="1">
    <source>
        <dbReference type="SAM" id="SignalP"/>
    </source>
</evidence>
<proteinExistence type="predicted"/>
<comment type="caution">
    <text evidence="2">The sequence shown here is derived from an EMBL/GenBank/DDBJ whole genome shotgun (WGS) entry which is preliminary data.</text>
</comment>
<organism evidence="2 3">
    <name type="scientific">Sinanodonta woodiana</name>
    <name type="common">Chinese pond mussel</name>
    <name type="synonym">Anodonta woodiana</name>
    <dbReference type="NCBI Taxonomy" id="1069815"/>
    <lineage>
        <taxon>Eukaryota</taxon>
        <taxon>Metazoa</taxon>
        <taxon>Spiralia</taxon>
        <taxon>Lophotrochozoa</taxon>
        <taxon>Mollusca</taxon>
        <taxon>Bivalvia</taxon>
        <taxon>Autobranchia</taxon>
        <taxon>Heteroconchia</taxon>
        <taxon>Palaeoheterodonta</taxon>
        <taxon>Unionida</taxon>
        <taxon>Unionoidea</taxon>
        <taxon>Unionidae</taxon>
        <taxon>Unioninae</taxon>
        <taxon>Sinanodonta</taxon>
    </lineage>
</organism>
<dbReference type="Proteomes" id="UP001634394">
    <property type="component" value="Unassembled WGS sequence"/>
</dbReference>
<name>A0ABD3XKB4_SINWO</name>
<dbReference type="AlphaFoldDB" id="A0ABD3XKB4"/>
<gene>
    <name evidence="2" type="ORF">ACJMK2_026099</name>
</gene>
<evidence type="ECO:0000313" key="3">
    <source>
        <dbReference type="Proteomes" id="UP001634394"/>
    </source>
</evidence>
<feature type="signal peptide" evidence="1">
    <location>
        <begin position="1"/>
        <end position="20"/>
    </location>
</feature>
<protein>
    <submittedName>
        <fullName evidence="2">Uncharacterized protein</fullName>
    </submittedName>
</protein>
<sequence>MRTIGFLSLLIFAFLPFSCGLYIDGCPLYGCRPSGTFAYQLNVPNNATVAWVSNFFVGPLPKGQGCVGNLENLVCQSNGPGPLDIGYVAIDADGGFQLWRNGFLHFPTLPVMDSSGAVFGTDGESMTLNDADGHLEPVIYLKPTMRPVFNMEIADEDFLLVVSEQGGIAARLTDGIPVSFIFLNGTEGSVNGTFKPIATPAINGSRAYILTQFVPEAGQEVKSSILEMRRLYAIDMYHRMADRLTVAWYFNLMNLSQTDQKLTFGTKLKKEDRLKGTLKDDTMDYSLLYDYQTGTVFVGLPPPVESSSGRTEGQSTGTFWGIKDTGNNADLVFKKFMPISSMAKYEANDDRSEKLNIHGDMGNSRNFLKPGTSRGNLWAAAPRGVIYGFNPTNGQLTKTINITEALNAVSATITSKLMVARRNDTSSDILIFGIAVTESIPDFREYMASIGVSDLSTLNFLVAYDTSMIVDKVIWMIPTPQNTEINGQIVGIPRSATTHQTSRHHSNMDQRDLLVAFTQIEGKFSKFFAVH</sequence>
<reference evidence="2 3" key="1">
    <citation type="submission" date="2024-11" db="EMBL/GenBank/DDBJ databases">
        <title>Chromosome-level genome assembly of the freshwater bivalve Anodonta woodiana.</title>
        <authorList>
            <person name="Chen X."/>
        </authorList>
    </citation>
    <scope>NUCLEOTIDE SEQUENCE [LARGE SCALE GENOMIC DNA]</scope>
    <source>
        <strain evidence="2">MN2024</strain>
        <tissue evidence="2">Gills</tissue>
    </source>
</reference>
<keyword evidence="3" id="KW-1185">Reference proteome</keyword>
<accession>A0ABD3XKB4</accession>
<feature type="chain" id="PRO_5044895630" evidence="1">
    <location>
        <begin position="21"/>
        <end position="531"/>
    </location>
</feature>
<dbReference type="EMBL" id="JBJQND010000002">
    <property type="protein sequence ID" value="KAL3886076.1"/>
    <property type="molecule type" value="Genomic_DNA"/>
</dbReference>